<evidence type="ECO:0000259" key="2">
    <source>
        <dbReference type="Pfam" id="PF02563"/>
    </source>
</evidence>
<accession>A0A0F9APF8</accession>
<dbReference type="GO" id="GO:0015159">
    <property type="term" value="F:polysaccharide transmembrane transporter activity"/>
    <property type="evidence" value="ECO:0007669"/>
    <property type="project" value="InterPro"/>
</dbReference>
<sequence length="441" mass="47789">MSKSRIISVLALVTLGLAGCSTLPRGAALENEITKDAQLVGSGFAFYPVTRALLPAVDAWPAVNVERSHGWPAAGGGSNSQIVAPSDTLRVLIWDSSENSLLTAQTQRSAPIENLVVDESGRVFVPYVGQVQVAGMSPARARQTIENRLSTIAPGAQVQVSFEPGILNSVDLVSGVSRPGNFTLSNRNRSILSLISQGGGISSNMRNPRIKLMRGGTLYATSVDRLYDTPGMDAVLRGGDKVIVEEDERYFISLGAAGKEALIPFERDYLNALEAISMIGGVADTRADPEGILILREYPRSALAAGAKGPREQRVIFAIDMTTADGLFSAKNLQIYPEDVVLATEQTVVVSLEACPCSLLHSLYGLLHLFSERLHRRDGLASCSPIYYRGITRHPSLQPISYEIWVLRNASHKAIPEPHLQVIKLPHVSFLPENWSWPVPF</sequence>
<proteinExistence type="predicted"/>
<dbReference type="PANTHER" id="PTHR33619">
    <property type="entry name" value="POLYSACCHARIDE EXPORT PROTEIN GFCE-RELATED"/>
    <property type="match status" value="1"/>
</dbReference>
<feature type="domain" description="Polysaccharide export protein N-terminal" evidence="2">
    <location>
        <begin position="82"/>
        <end position="161"/>
    </location>
</feature>
<dbReference type="PANTHER" id="PTHR33619:SF3">
    <property type="entry name" value="POLYSACCHARIDE EXPORT PROTEIN GFCE-RELATED"/>
    <property type="match status" value="1"/>
</dbReference>
<protein>
    <recommendedName>
        <fullName evidence="2">Polysaccharide export protein N-terminal domain-containing protein</fullName>
    </recommendedName>
</protein>
<dbReference type="PROSITE" id="PS51257">
    <property type="entry name" value="PROKAR_LIPOPROTEIN"/>
    <property type="match status" value="1"/>
</dbReference>
<keyword evidence="1" id="KW-0732">Signal</keyword>
<organism evidence="3">
    <name type="scientific">marine sediment metagenome</name>
    <dbReference type="NCBI Taxonomy" id="412755"/>
    <lineage>
        <taxon>unclassified sequences</taxon>
        <taxon>metagenomes</taxon>
        <taxon>ecological metagenomes</taxon>
    </lineage>
</organism>
<dbReference type="Gene3D" id="3.30.1950.10">
    <property type="entry name" value="wza like domain"/>
    <property type="match status" value="1"/>
</dbReference>
<dbReference type="Pfam" id="PF02563">
    <property type="entry name" value="Poly_export"/>
    <property type="match status" value="1"/>
</dbReference>
<evidence type="ECO:0000256" key="1">
    <source>
        <dbReference type="ARBA" id="ARBA00022729"/>
    </source>
</evidence>
<reference evidence="3" key="1">
    <citation type="journal article" date="2015" name="Nature">
        <title>Complex archaea that bridge the gap between prokaryotes and eukaryotes.</title>
        <authorList>
            <person name="Spang A."/>
            <person name="Saw J.H."/>
            <person name="Jorgensen S.L."/>
            <person name="Zaremba-Niedzwiedzka K."/>
            <person name="Martijn J."/>
            <person name="Lind A.E."/>
            <person name="van Eijk R."/>
            <person name="Schleper C."/>
            <person name="Guy L."/>
            <person name="Ettema T.J."/>
        </authorList>
    </citation>
    <scope>NUCLEOTIDE SEQUENCE</scope>
</reference>
<dbReference type="AlphaFoldDB" id="A0A0F9APF8"/>
<name>A0A0F9APF8_9ZZZZ</name>
<feature type="non-terminal residue" evidence="3">
    <location>
        <position position="441"/>
    </location>
</feature>
<evidence type="ECO:0000313" key="3">
    <source>
        <dbReference type="EMBL" id="KKL11484.1"/>
    </source>
</evidence>
<gene>
    <name evidence="3" type="ORF">LCGC14_2545360</name>
</gene>
<dbReference type="Gene3D" id="3.10.560.10">
    <property type="entry name" value="Outer membrane lipoprotein wza domain like"/>
    <property type="match status" value="2"/>
</dbReference>
<dbReference type="InterPro" id="IPR049712">
    <property type="entry name" value="Poly_export"/>
</dbReference>
<comment type="caution">
    <text evidence="3">The sequence shown here is derived from an EMBL/GenBank/DDBJ whole genome shotgun (WGS) entry which is preliminary data.</text>
</comment>
<dbReference type="EMBL" id="LAZR01041636">
    <property type="protein sequence ID" value="KKL11484.1"/>
    <property type="molecule type" value="Genomic_DNA"/>
</dbReference>
<dbReference type="InterPro" id="IPR003715">
    <property type="entry name" value="Poly_export_N"/>
</dbReference>